<name>A0ABW8CCA2_9ACTN</name>
<organism evidence="2 3">
    <name type="scientific">Streptomyces fildesensis</name>
    <dbReference type="NCBI Taxonomy" id="375757"/>
    <lineage>
        <taxon>Bacteria</taxon>
        <taxon>Bacillati</taxon>
        <taxon>Actinomycetota</taxon>
        <taxon>Actinomycetes</taxon>
        <taxon>Kitasatosporales</taxon>
        <taxon>Streptomycetaceae</taxon>
        <taxon>Streptomyces</taxon>
    </lineage>
</organism>
<reference evidence="2 3" key="1">
    <citation type="submission" date="2024-10" db="EMBL/GenBank/DDBJ databases">
        <title>The Natural Products Discovery Center: Release of the First 8490 Sequenced Strains for Exploring Actinobacteria Biosynthetic Diversity.</title>
        <authorList>
            <person name="Kalkreuter E."/>
            <person name="Kautsar S.A."/>
            <person name="Yang D."/>
            <person name="Bader C.D."/>
            <person name="Teijaro C.N."/>
            <person name="Fluegel L."/>
            <person name="Davis C.M."/>
            <person name="Simpson J.R."/>
            <person name="Lauterbach L."/>
            <person name="Steele A.D."/>
            <person name="Gui C."/>
            <person name="Meng S."/>
            <person name="Li G."/>
            <person name="Viehrig K."/>
            <person name="Ye F."/>
            <person name="Su P."/>
            <person name="Kiefer A.F."/>
            <person name="Nichols A."/>
            <person name="Cepeda A.J."/>
            <person name="Yan W."/>
            <person name="Fan B."/>
            <person name="Jiang Y."/>
            <person name="Adhikari A."/>
            <person name="Zheng C.-J."/>
            <person name="Schuster L."/>
            <person name="Cowan T.M."/>
            <person name="Smanski M.J."/>
            <person name="Chevrette M.G."/>
            <person name="De Carvalho L.P.S."/>
            <person name="Shen B."/>
        </authorList>
    </citation>
    <scope>NUCLEOTIDE SEQUENCE [LARGE SCALE GENOMIC DNA]</scope>
    <source>
        <strain evidence="2 3">NPDC053399</strain>
    </source>
</reference>
<gene>
    <name evidence="2" type="ORF">ACIGXA_26530</name>
</gene>
<feature type="compositionally biased region" description="Basic residues" evidence="1">
    <location>
        <begin position="1"/>
        <end position="14"/>
    </location>
</feature>
<dbReference type="EMBL" id="JBITYG010000008">
    <property type="protein sequence ID" value="MFI9104079.1"/>
    <property type="molecule type" value="Genomic_DNA"/>
</dbReference>
<protein>
    <submittedName>
        <fullName evidence="2">Uncharacterized protein</fullName>
    </submittedName>
</protein>
<feature type="region of interest" description="Disordered" evidence="1">
    <location>
        <begin position="1"/>
        <end position="57"/>
    </location>
</feature>
<accession>A0ABW8CCA2</accession>
<comment type="caution">
    <text evidence="2">The sequence shown here is derived from an EMBL/GenBank/DDBJ whole genome shotgun (WGS) entry which is preliminary data.</text>
</comment>
<keyword evidence="3" id="KW-1185">Reference proteome</keyword>
<dbReference type="Proteomes" id="UP001614394">
    <property type="component" value="Unassembled WGS sequence"/>
</dbReference>
<evidence type="ECO:0000256" key="1">
    <source>
        <dbReference type="SAM" id="MobiDB-lite"/>
    </source>
</evidence>
<feature type="compositionally biased region" description="Basic and acidic residues" evidence="1">
    <location>
        <begin position="28"/>
        <end position="57"/>
    </location>
</feature>
<evidence type="ECO:0000313" key="3">
    <source>
        <dbReference type="Proteomes" id="UP001614394"/>
    </source>
</evidence>
<evidence type="ECO:0000313" key="2">
    <source>
        <dbReference type="EMBL" id="MFI9104079.1"/>
    </source>
</evidence>
<dbReference type="RefSeq" id="WP_399653922.1">
    <property type="nucleotide sequence ID" value="NZ_JBITYG010000008.1"/>
</dbReference>
<sequence>MSKHTARSAHSKGMRHTEQVDAAQAKHRANEVRENLDAFEHNESPEVERRHVREPQE</sequence>
<proteinExistence type="predicted"/>